<dbReference type="Proteomes" id="UP000059542">
    <property type="component" value="Chromosome"/>
</dbReference>
<keyword evidence="2" id="KW-0328">Glycosyltransferase</keyword>
<feature type="transmembrane region" description="Helical" evidence="4">
    <location>
        <begin position="330"/>
        <end position="350"/>
    </location>
</feature>
<dbReference type="Gene3D" id="3.90.550.10">
    <property type="entry name" value="Spore Coat Polysaccharide Biosynthesis Protein SpsA, Chain A"/>
    <property type="match status" value="1"/>
</dbReference>
<feature type="domain" description="Glycosyltransferase 2-like" evidence="5">
    <location>
        <begin position="40"/>
        <end position="206"/>
    </location>
</feature>
<keyword evidence="3" id="KW-0808">Transferase</keyword>
<dbReference type="SUPFAM" id="SSF53448">
    <property type="entry name" value="Nucleotide-diphospho-sugar transferases"/>
    <property type="match status" value="1"/>
</dbReference>
<sequence>MLLAAVFFGLFFSVCIAALVWPRPRARRRGPRRVGRPRVSILVAARNEEATIERCLRSLAAQHYPASRLEILIADDGSTDNTAAVVRAFIAGKPQFRLLAVPGGAGAIRGKTNALAHLCRVATADYFLFTDADMALAPDWVSAMLAAATPGVGVVTGITTAGGGLFGRLQGLDWLFGLNLIGLLADHGLPATALGNNMLLTRAAYHDVGGYEGMAFSTHEDLQIFRRIVARGWGFRNLCSPAVLGVSAPQPTVAALLQQRKRWMKGTTDLPWYCSGLFGLYAAFYTVLFWPGLLPLAPLALLYGGKVFLQTLFLHAALRRVGRRERLGVLLLYEPYLCLMSVLVLAYVLWPGPVEWKQRRYTWAEA</sequence>
<evidence type="ECO:0000259" key="5">
    <source>
        <dbReference type="Pfam" id="PF00535"/>
    </source>
</evidence>
<dbReference type="PANTHER" id="PTHR43630">
    <property type="entry name" value="POLY-BETA-1,6-N-ACETYL-D-GLUCOSAMINE SYNTHASE"/>
    <property type="match status" value="1"/>
</dbReference>
<proteinExistence type="inferred from homology"/>
<feature type="transmembrane region" description="Helical" evidence="4">
    <location>
        <begin position="6"/>
        <end position="23"/>
    </location>
</feature>
<dbReference type="PANTHER" id="PTHR43630:SF1">
    <property type="entry name" value="POLY-BETA-1,6-N-ACETYL-D-GLUCOSAMINE SYNTHASE"/>
    <property type="match status" value="1"/>
</dbReference>
<dbReference type="InterPro" id="IPR001173">
    <property type="entry name" value="Glyco_trans_2-like"/>
</dbReference>
<evidence type="ECO:0000313" key="6">
    <source>
        <dbReference type="EMBL" id="ALW84223.1"/>
    </source>
</evidence>
<keyword evidence="4" id="KW-1133">Transmembrane helix</keyword>
<dbReference type="Pfam" id="PF00535">
    <property type="entry name" value="Glycos_transf_2"/>
    <property type="match status" value="1"/>
</dbReference>
<keyword evidence="4" id="KW-0472">Membrane</keyword>
<dbReference type="OrthoDB" id="9800276at2"/>
<dbReference type="KEGG" id="hyg:AUC43_03400"/>
<feature type="transmembrane region" description="Helical" evidence="4">
    <location>
        <begin position="296"/>
        <end position="318"/>
    </location>
</feature>
<keyword evidence="4" id="KW-0812">Transmembrane</keyword>
<evidence type="ECO:0000256" key="4">
    <source>
        <dbReference type="SAM" id="Phobius"/>
    </source>
</evidence>
<dbReference type="STRING" id="1411621.AUC43_03400"/>
<evidence type="ECO:0000313" key="7">
    <source>
        <dbReference type="Proteomes" id="UP000059542"/>
    </source>
</evidence>
<dbReference type="EMBL" id="CP013909">
    <property type="protein sequence ID" value="ALW84223.1"/>
    <property type="molecule type" value="Genomic_DNA"/>
</dbReference>
<reference evidence="6 7" key="1">
    <citation type="submission" date="2015-12" db="EMBL/GenBank/DDBJ databases">
        <authorList>
            <person name="Shamseldin A."/>
            <person name="Moawad H."/>
            <person name="Abd El-Rahim W.M."/>
            <person name="Sadowsky M.J."/>
        </authorList>
    </citation>
    <scope>NUCLEOTIDE SEQUENCE [LARGE SCALE GENOMIC DNA]</scope>
    <source>
        <strain evidence="6 7">DG5B</strain>
    </source>
</reference>
<accession>A0A0U3JU72</accession>
<organism evidence="6 7">
    <name type="scientific">Hymenobacter sedentarius</name>
    <dbReference type="NCBI Taxonomy" id="1411621"/>
    <lineage>
        <taxon>Bacteria</taxon>
        <taxon>Pseudomonadati</taxon>
        <taxon>Bacteroidota</taxon>
        <taxon>Cytophagia</taxon>
        <taxon>Cytophagales</taxon>
        <taxon>Hymenobacteraceae</taxon>
        <taxon>Hymenobacter</taxon>
    </lineage>
</organism>
<dbReference type="InterPro" id="IPR029044">
    <property type="entry name" value="Nucleotide-diphossugar_trans"/>
</dbReference>
<keyword evidence="7" id="KW-1185">Reference proteome</keyword>
<evidence type="ECO:0000256" key="3">
    <source>
        <dbReference type="ARBA" id="ARBA00022679"/>
    </source>
</evidence>
<gene>
    <name evidence="6" type="ORF">AUC43_03400</name>
</gene>
<dbReference type="RefSeq" id="WP_068189980.1">
    <property type="nucleotide sequence ID" value="NZ_CP013909.1"/>
</dbReference>
<evidence type="ECO:0000256" key="1">
    <source>
        <dbReference type="ARBA" id="ARBA00006739"/>
    </source>
</evidence>
<comment type="similarity">
    <text evidence="1">Belongs to the glycosyltransferase 2 family.</text>
</comment>
<dbReference type="AlphaFoldDB" id="A0A0U3JU72"/>
<feature type="transmembrane region" description="Helical" evidence="4">
    <location>
        <begin position="270"/>
        <end position="290"/>
    </location>
</feature>
<protein>
    <recommendedName>
        <fullName evidence="5">Glycosyltransferase 2-like domain-containing protein</fullName>
    </recommendedName>
</protein>
<dbReference type="GO" id="GO:0016757">
    <property type="term" value="F:glycosyltransferase activity"/>
    <property type="evidence" value="ECO:0007669"/>
    <property type="project" value="UniProtKB-KW"/>
</dbReference>
<evidence type="ECO:0000256" key="2">
    <source>
        <dbReference type="ARBA" id="ARBA00022676"/>
    </source>
</evidence>
<name>A0A0U3JU72_9BACT</name>